<sequence>MFVFVFSYCTYFYEHVSNDNKSLILTAKRYNYPDKRHLDVCPQINSYYFLCELYCSADNCCLAMRLGEVEK</sequence>
<evidence type="ECO:0000313" key="1">
    <source>
        <dbReference type="EMBL" id="BAT86743.1"/>
    </source>
</evidence>
<protein>
    <submittedName>
        <fullName evidence="1">Uncharacterized protein</fullName>
    </submittedName>
</protein>
<keyword evidence="2" id="KW-1185">Reference proteome</keyword>
<proteinExistence type="predicted"/>
<name>A0A0S3S1R1_PHAAN</name>
<dbReference type="EMBL" id="AP015038">
    <property type="protein sequence ID" value="BAT86743.1"/>
    <property type="molecule type" value="Genomic_DNA"/>
</dbReference>
<organism evidence="1 2">
    <name type="scientific">Vigna angularis var. angularis</name>
    <dbReference type="NCBI Taxonomy" id="157739"/>
    <lineage>
        <taxon>Eukaryota</taxon>
        <taxon>Viridiplantae</taxon>
        <taxon>Streptophyta</taxon>
        <taxon>Embryophyta</taxon>
        <taxon>Tracheophyta</taxon>
        <taxon>Spermatophyta</taxon>
        <taxon>Magnoliopsida</taxon>
        <taxon>eudicotyledons</taxon>
        <taxon>Gunneridae</taxon>
        <taxon>Pentapetalae</taxon>
        <taxon>rosids</taxon>
        <taxon>fabids</taxon>
        <taxon>Fabales</taxon>
        <taxon>Fabaceae</taxon>
        <taxon>Papilionoideae</taxon>
        <taxon>50 kb inversion clade</taxon>
        <taxon>NPAAA clade</taxon>
        <taxon>indigoferoid/millettioid clade</taxon>
        <taxon>Phaseoleae</taxon>
        <taxon>Vigna</taxon>
    </lineage>
</organism>
<evidence type="ECO:0000313" key="2">
    <source>
        <dbReference type="Proteomes" id="UP000291084"/>
    </source>
</evidence>
<accession>A0A0S3S1R1</accession>
<gene>
    <name evidence="1" type="primary">Vigan.05G005100</name>
    <name evidence="1" type="ORF">VIGAN_05005100</name>
</gene>
<dbReference type="Proteomes" id="UP000291084">
    <property type="component" value="Chromosome 5"/>
</dbReference>
<dbReference type="AlphaFoldDB" id="A0A0S3S1R1"/>
<reference evidence="1 2" key="1">
    <citation type="journal article" date="2015" name="Sci. Rep.">
        <title>The power of single molecule real-time sequencing technology in the de novo assembly of a eukaryotic genome.</title>
        <authorList>
            <person name="Sakai H."/>
            <person name="Naito K."/>
            <person name="Ogiso-Tanaka E."/>
            <person name="Takahashi Y."/>
            <person name="Iseki K."/>
            <person name="Muto C."/>
            <person name="Satou K."/>
            <person name="Teruya K."/>
            <person name="Shiroma A."/>
            <person name="Shimoji M."/>
            <person name="Hirano T."/>
            <person name="Itoh T."/>
            <person name="Kaga A."/>
            <person name="Tomooka N."/>
        </authorList>
    </citation>
    <scope>NUCLEOTIDE SEQUENCE [LARGE SCALE GENOMIC DNA]</scope>
    <source>
        <strain evidence="2">cv. Shumari</strain>
    </source>
</reference>